<protein>
    <submittedName>
        <fullName evidence="1">Uncharacterized protein</fullName>
    </submittedName>
</protein>
<evidence type="ECO:0000313" key="1">
    <source>
        <dbReference type="EMBL" id="CAH7673604.1"/>
    </source>
</evidence>
<organism evidence="1 2">
    <name type="scientific">Phakopsora pachyrhizi</name>
    <name type="common">Asian soybean rust disease fungus</name>
    <dbReference type="NCBI Taxonomy" id="170000"/>
    <lineage>
        <taxon>Eukaryota</taxon>
        <taxon>Fungi</taxon>
        <taxon>Dikarya</taxon>
        <taxon>Basidiomycota</taxon>
        <taxon>Pucciniomycotina</taxon>
        <taxon>Pucciniomycetes</taxon>
        <taxon>Pucciniales</taxon>
        <taxon>Phakopsoraceae</taxon>
        <taxon>Phakopsora</taxon>
    </lineage>
</organism>
<name>A0AAV0AVA8_PHAPC</name>
<accession>A0AAV0AVA8</accession>
<sequence>MAGLPGEQVNKANQLKFALEASWPGEQFNKGNHNKFALEAGCPLEQRALGKHETQGFSSFEEAQVKAPNIDERLRVKSKGRVDRCGEQNCTGAHCIKNSSIFTQGIQSINNHLKAHGMTPMCLPNYQQQGSSS</sequence>
<gene>
    <name evidence="1" type="ORF">PPACK8108_LOCUS8477</name>
</gene>
<proteinExistence type="predicted"/>
<dbReference type="Proteomes" id="UP001153365">
    <property type="component" value="Unassembled WGS sequence"/>
</dbReference>
<dbReference type="AlphaFoldDB" id="A0AAV0AVA8"/>
<dbReference type="EMBL" id="CALTRL010001753">
    <property type="protein sequence ID" value="CAH7673604.1"/>
    <property type="molecule type" value="Genomic_DNA"/>
</dbReference>
<evidence type="ECO:0000313" key="2">
    <source>
        <dbReference type="Proteomes" id="UP001153365"/>
    </source>
</evidence>
<comment type="caution">
    <text evidence="1">The sequence shown here is derived from an EMBL/GenBank/DDBJ whole genome shotgun (WGS) entry which is preliminary data.</text>
</comment>
<reference evidence="1" key="1">
    <citation type="submission" date="2022-06" db="EMBL/GenBank/DDBJ databases">
        <authorList>
            <consortium name="SYNGENTA / RWTH Aachen University"/>
        </authorList>
    </citation>
    <scope>NUCLEOTIDE SEQUENCE</scope>
</reference>
<keyword evidence="2" id="KW-1185">Reference proteome</keyword>